<accession>A0A078A764</accession>
<protein>
    <submittedName>
        <fullName evidence="1">Uncharacterized protein</fullName>
    </submittedName>
</protein>
<dbReference type="InParanoid" id="A0A078A764"/>
<keyword evidence="2" id="KW-1185">Reference proteome</keyword>
<dbReference type="Proteomes" id="UP000039865">
    <property type="component" value="Unassembled WGS sequence"/>
</dbReference>
<name>A0A078A764_STYLE</name>
<evidence type="ECO:0000313" key="1">
    <source>
        <dbReference type="EMBL" id="CDW76636.1"/>
    </source>
</evidence>
<evidence type="ECO:0000313" key="2">
    <source>
        <dbReference type="Proteomes" id="UP000039865"/>
    </source>
</evidence>
<organism evidence="1 2">
    <name type="scientific">Stylonychia lemnae</name>
    <name type="common">Ciliate</name>
    <dbReference type="NCBI Taxonomy" id="5949"/>
    <lineage>
        <taxon>Eukaryota</taxon>
        <taxon>Sar</taxon>
        <taxon>Alveolata</taxon>
        <taxon>Ciliophora</taxon>
        <taxon>Intramacronucleata</taxon>
        <taxon>Spirotrichea</taxon>
        <taxon>Stichotrichia</taxon>
        <taxon>Sporadotrichida</taxon>
        <taxon>Oxytrichidae</taxon>
        <taxon>Stylonychinae</taxon>
        <taxon>Stylonychia</taxon>
    </lineage>
</organism>
<sequence>MISSIIEHLFQTFLTLSIQARSKDQDEEQEDLHLYSWQIKGIFLFLLKLKTQKVINWTAMIRKKKVIGRKNKQFSDNGNEEKFTLSLEFELNQEYKQVFEKCYSSNRSVCMSGGVGSAINIDFLAEFSCIHHSEFGNLNWDHQLTVAFHCIVLQLKLENLWTYATQSMIPRIIFMMDEVNKVDLNSFFISIINEILNQQPTIGDLIIQGHKKLLKQFIFWNPILFDQLGRVKEEISNPLFGLQKDIMVAEIYQNFDLGPLVIDDFLQIMEGILARLSAYSAPIFNEMKIEKQGFPHLSQRWKLNEASFSNINEQLNSFYNTKLKDYSVQNIINNLIVSYFAYR</sequence>
<dbReference type="AlphaFoldDB" id="A0A078A764"/>
<dbReference type="EMBL" id="CCKQ01005414">
    <property type="protein sequence ID" value="CDW76636.1"/>
    <property type="molecule type" value="Genomic_DNA"/>
</dbReference>
<proteinExistence type="predicted"/>
<reference evidence="1 2" key="1">
    <citation type="submission" date="2014-06" db="EMBL/GenBank/DDBJ databases">
        <authorList>
            <person name="Swart Estienne"/>
        </authorList>
    </citation>
    <scope>NUCLEOTIDE SEQUENCE [LARGE SCALE GENOMIC DNA]</scope>
    <source>
        <strain evidence="1 2">130c</strain>
    </source>
</reference>
<gene>
    <name evidence="1" type="primary">Contig13613.g14519</name>
    <name evidence="1" type="ORF">STYLEM_5597</name>
</gene>